<reference evidence="1 2" key="1">
    <citation type="submission" date="2018-11" db="EMBL/GenBank/DDBJ databases">
        <title>Complete genome sequence of Paenibacillus baekrokdamisoli strain KCTC 33723.</title>
        <authorList>
            <person name="Kang S.W."/>
            <person name="Lee K.C."/>
            <person name="Kim K.K."/>
            <person name="Kim J.S."/>
            <person name="Kim D.S."/>
            <person name="Ko S.H."/>
            <person name="Yang S.H."/>
            <person name="Lee J.S."/>
        </authorList>
    </citation>
    <scope>NUCLEOTIDE SEQUENCE [LARGE SCALE GENOMIC DNA]</scope>
    <source>
        <strain evidence="1 2">KCTC 33723</strain>
    </source>
</reference>
<dbReference type="OrthoDB" id="1684633at2"/>
<dbReference type="PANTHER" id="PTHR43228:SF8">
    <property type="entry name" value="TRANSCRIPTIONAL REGULATORY PROTEIN GLNL"/>
    <property type="match status" value="1"/>
</dbReference>
<evidence type="ECO:0000313" key="1">
    <source>
        <dbReference type="EMBL" id="BBH19712.1"/>
    </source>
</evidence>
<proteinExistence type="predicted"/>
<name>A0A3G9INB7_9BACL</name>
<keyword evidence="2" id="KW-1185">Reference proteome</keyword>
<dbReference type="EMBL" id="AP019308">
    <property type="protein sequence ID" value="BBH19712.1"/>
    <property type="molecule type" value="Genomic_DNA"/>
</dbReference>
<dbReference type="SMART" id="SM00448">
    <property type="entry name" value="REC"/>
    <property type="match status" value="1"/>
</dbReference>
<sequence>MRFFITDDDQAIRSMLAQIIEDEDLGDIAGEAIDGVYVDSPLLAAKEVDILLIDLLMPLRDGIETVRHIAETFRGKIIMISQVESKDMVGSAYSLGIEYYITKPINRLEVIGVIQKVIERMKLQNSVQEIQRSLANLGIGQGMATSAHPLASKNILTPGNFLLSELGMIGEAGCKDLLDMLEELYAQDKENALDQGFPSLQLLFDRIAARKLGESTSQEILKKETKAAEQRVRRVIFQALKHLASLGLTDYSNAKFENYSSKFFEFTEVRKKMIEIEDDIDPRQSSVRLNIKKFIQVLYLEAKQLMG</sequence>
<evidence type="ECO:0000313" key="2">
    <source>
        <dbReference type="Proteomes" id="UP000275368"/>
    </source>
</evidence>
<dbReference type="PROSITE" id="PS50110">
    <property type="entry name" value="RESPONSE_REGULATORY"/>
    <property type="match status" value="1"/>
</dbReference>
<dbReference type="InterPro" id="IPR052048">
    <property type="entry name" value="ST_Response_Regulator"/>
</dbReference>
<dbReference type="Pfam" id="PF00072">
    <property type="entry name" value="Response_reg"/>
    <property type="match status" value="1"/>
</dbReference>
<dbReference type="Proteomes" id="UP000275368">
    <property type="component" value="Chromosome"/>
</dbReference>
<dbReference type="RefSeq" id="WP_125654249.1">
    <property type="nucleotide sequence ID" value="NZ_AP019308.1"/>
</dbReference>
<gene>
    <name evidence="1" type="ORF">Back11_10570</name>
</gene>
<accession>A0A3G9INB7</accession>
<organism evidence="1 2">
    <name type="scientific">Paenibacillus baekrokdamisoli</name>
    <dbReference type="NCBI Taxonomy" id="1712516"/>
    <lineage>
        <taxon>Bacteria</taxon>
        <taxon>Bacillati</taxon>
        <taxon>Bacillota</taxon>
        <taxon>Bacilli</taxon>
        <taxon>Bacillales</taxon>
        <taxon>Paenibacillaceae</taxon>
        <taxon>Paenibacillus</taxon>
    </lineage>
</organism>
<dbReference type="Pfam" id="PF08664">
    <property type="entry name" value="YcbB"/>
    <property type="match status" value="1"/>
</dbReference>
<dbReference type="PANTHER" id="PTHR43228">
    <property type="entry name" value="TWO-COMPONENT RESPONSE REGULATOR"/>
    <property type="match status" value="1"/>
</dbReference>
<dbReference type="InterPro" id="IPR011006">
    <property type="entry name" value="CheY-like_superfamily"/>
</dbReference>
<dbReference type="Gene3D" id="3.40.50.2300">
    <property type="match status" value="1"/>
</dbReference>
<dbReference type="InterPro" id="IPR013972">
    <property type="entry name" value="YcbB"/>
</dbReference>
<dbReference type="InterPro" id="IPR001789">
    <property type="entry name" value="Sig_transdc_resp-reg_receiver"/>
</dbReference>
<protein>
    <submittedName>
        <fullName evidence="1">Transcriptional regulator</fullName>
    </submittedName>
</protein>
<dbReference type="GO" id="GO:0000160">
    <property type="term" value="P:phosphorelay signal transduction system"/>
    <property type="evidence" value="ECO:0007669"/>
    <property type="project" value="InterPro"/>
</dbReference>
<dbReference type="KEGG" id="pbk:Back11_10570"/>
<dbReference type="SUPFAM" id="SSF52172">
    <property type="entry name" value="CheY-like"/>
    <property type="match status" value="1"/>
</dbReference>
<dbReference type="AlphaFoldDB" id="A0A3G9INB7"/>